<organism evidence="8 9">
    <name type="scientific">Albimonas donghaensis</name>
    <dbReference type="NCBI Taxonomy" id="356660"/>
    <lineage>
        <taxon>Bacteria</taxon>
        <taxon>Pseudomonadati</taxon>
        <taxon>Pseudomonadota</taxon>
        <taxon>Alphaproteobacteria</taxon>
        <taxon>Rhodobacterales</taxon>
        <taxon>Paracoccaceae</taxon>
        <taxon>Albimonas</taxon>
    </lineage>
</organism>
<evidence type="ECO:0000313" key="9">
    <source>
        <dbReference type="Proteomes" id="UP000199118"/>
    </source>
</evidence>
<dbReference type="InterPro" id="IPR016215">
    <property type="entry name" value="NTA_MOA"/>
</dbReference>
<dbReference type="Pfam" id="PF00296">
    <property type="entry name" value="Bac_luciferase"/>
    <property type="match status" value="1"/>
</dbReference>
<dbReference type="PANTHER" id="PTHR30011">
    <property type="entry name" value="ALKANESULFONATE MONOOXYGENASE-RELATED"/>
    <property type="match status" value="1"/>
</dbReference>
<dbReference type="InterPro" id="IPR036661">
    <property type="entry name" value="Luciferase-like_sf"/>
</dbReference>
<keyword evidence="2 6" id="KW-0288">FMN</keyword>
<dbReference type="EMBL" id="FNMZ01000004">
    <property type="protein sequence ID" value="SDX34720.1"/>
    <property type="molecule type" value="Genomic_DNA"/>
</dbReference>
<comment type="similarity">
    <text evidence="5">Belongs to the NtaA/SnaA/DszA monooxygenase family.</text>
</comment>
<dbReference type="InterPro" id="IPR051260">
    <property type="entry name" value="Diverse_substr_monoxygenases"/>
</dbReference>
<feature type="binding site" evidence="6">
    <location>
        <position position="237"/>
    </location>
    <ligand>
        <name>FMN</name>
        <dbReference type="ChEBI" id="CHEBI:58210"/>
    </ligand>
</feature>
<feature type="binding site" evidence="6">
    <location>
        <position position="166"/>
    </location>
    <ligand>
        <name>FMN</name>
        <dbReference type="ChEBI" id="CHEBI:58210"/>
    </ligand>
</feature>
<reference evidence="8 9" key="1">
    <citation type="submission" date="2016-10" db="EMBL/GenBank/DDBJ databases">
        <authorList>
            <person name="de Groot N.N."/>
        </authorList>
    </citation>
    <scope>NUCLEOTIDE SEQUENCE [LARGE SCALE GENOMIC DNA]</scope>
    <source>
        <strain evidence="8 9">DSM 17890</strain>
    </source>
</reference>
<dbReference type="PIRSF" id="PIRSF000337">
    <property type="entry name" value="NTA_MOA"/>
    <property type="match status" value="1"/>
</dbReference>
<evidence type="ECO:0000313" key="8">
    <source>
        <dbReference type="EMBL" id="SDX34720.1"/>
    </source>
</evidence>
<proteinExistence type="inferred from homology"/>
<feature type="domain" description="Luciferase-like" evidence="7">
    <location>
        <begin position="36"/>
        <end position="394"/>
    </location>
</feature>
<accession>A0A1H3AYB5</accession>
<feature type="binding site" evidence="6">
    <location>
        <position position="66"/>
    </location>
    <ligand>
        <name>FMN</name>
        <dbReference type="ChEBI" id="CHEBI:58210"/>
    </ligand>
</feature>
<evidence type="ECO:0000256" key="3">
    <source>
        <dbReference type="ARBA" id="ARBA00023002"/>
    </source>
</evidence>
<dbReference type="Proteomes" id="UP000199118">
    <property type="component" value="Unassembled WGS sequence"/>
</dbReference>
<dbReference type="Gene3D" id="3.20.20.30">
    <property type="entry name" value="Luciferase-like domain"/>
    <property type="match status" value="1"/>
</dbReference>
<keyword evidence="4 8" id="KW-0503">Monooxygenase</keyword>
<keyword evidence="1 6" id="KW-0285">Flavoprotein</keyword>
<dbReference type="GO" id="GO:0004497">
    <property type="term" value="F:monooxygenase activity"/>
    <property type="evidence" value="ECO:0007669"/>
    <property type="project" value="UniProtKB-KW"/>
</dbReference>
<keyword evidence="9" id="KW-1185">Reference proteome</keyword>
<dbReference type="NCBIfam" id="TIGR03860">
    <property type="entry name" value="FMN_nitrolo"/>
    <property type="match status" value="1"/>
</dbReference>
<evidence type="ECO:0000256" key="4">
    <source>
        <dbReference type="ARBA" id="ARBA00023033"/>
    </source>
</evidence>
<evidence type="ECO:0000256" key="5">
    <source>
        <dbReference type="ARBA" id="ARBA00033748"/>
    </source>
</evidence>
<dbReference type="InterPro" id="IPR011251">
    <property type="entry name" value="Luciferase-like_dom"/>
</dbReference>
<evidence type="ECO:0000256" key="6">
    <source>
        <dbReference type="PIRSR" id="PIRSR000337-1"/>
    </source>
</evidence>
<evidence type="ECO:0000259" key="7">
    <source>
        <dbReference type="Pfam" id="PF00296"/>
    </source>
</evidence>
<evidence type="ECO:0000256" key="1">
    <source>
        <dbReference type="ARBA" id="ARBA00022630"/>
    </source>
</evidence>
<keyword evidence="3" id="KW-0560">Oxidoreductase</keyword>
<dbReference type="PANTHER" id="PTHR30011:SF16">
    <property type="entry name" value="C2H2 FINGER DOMAIN TRANSCRIPTION FACTOR (EUROFUNG)-RELATED"/>
    <property type="match status" value="1"/>
</dbReference>
<gene>
    <name evidence="8" type="ORF">SAMN05444336_104369</name>
</gene>
<dbReference type="AlphaFoldDB" id="A0A1H3AYB5"/>
<dbReference type="SUPFAM" id="SSF51679">
    <property type="entry name" value="Bacterial luciferase-like"/>
    <property type="match status" value="1"/>
</dbReference>
<dbReference type="CDD" id="cd01095">
    <property type="entry name" value="Nitrilotriacetate_monoxgenase"/>
    <property type="match status" value="1"/>
</dbReference>
<sequence>MTDPETAPPSSRMKLVAYLKTGPTARHPGGWRHPESRLDDILTPERYASIARTLEQAKFDGCFFADLFGLYDIHAGGPDAYVRRGGQISWLDPMVVLPVMAAATTRLGLGATLSTSLHTPYHLARWLGSLDAMSGGRAAWNVVTSATELEAKNAGMDALPPRDLRYDRADEVLEACCKLWESWDPDPFVLDKENGVFADPEKVHYANYEGAFVKTRGPLSVPRSAQGRPVILQAGASDRGREFAARWAEAVFTIQRDEADMRAFRDDLHARMAAFGRAPETCKVLTAVSVVIGETPSIARARADYLQGLVDMELTAASLSSNLGADITRIKDISELAAAQGAQGMKGSEQLLAQEMKATGRSLSEVASRNAENEIVGTPAAIADHLQHLFESGACDGFVVSPTHFPGMFEEFCRAVVPELQRRGVFRSEYRGATLREHLTE</sequence>
<protein>
    <submittedName>
        <fullName evidence="8">Dibenzothiophene-5,5-dioxide monooxygenase</fullName>
    </submittedName>
</protein>
<evidence type="ECO:0000256" key="2">
    <source>
        <dbReference type="ARBA" id="ARBA00022643"/>
    </source>
</evidence>
<name>A0A1H3AYB5_9RHOB</name>
<dbReference type="STRING" id="356660.SAMN05444336_104369"/>
<dbReference type="RefSeq" id="WP_245710567.1">
    <property type="nucleotide sequence ID" value="NZ_FNMZ01000004.1"/>
</dbReference>
<feature type="binding site" evidence="6">
    <location>
        <position position="112"/>
    </location>
    <ligand>
        <name>FMN</name>
        <dbReference type="ChEBI" id="CHEBI:58210"/>
    </ligand>
</feature>
<dbReference type="GO" id="GO:0016705">
    <property type="term" value="F:oxidoreductase activity, acting on paired donors, with incorporation or reduction of molecular oxygen"/>
    <property type="evidence" value="ECO:0007669"/>
    <property type="project" value="InterPro"/>
</dbReference>